<proteinExistence type="predicted"/>
<dbReference type="RefSeq" id="WP_339114687.1">
    <property type="nucleotide sequence ID" value="NZ_JAYWLC010000027.1"/>
</dbReference>
<dbReference type="EMBL" id="JAYWLC010000027">
    <property type="protein sequence ID" value="MER5173740.1"/>
    <property type="molecule type" value="Genomic_DNA"/>
</dbReference>
<dbReference type="InterPro" id="IPR009799">
    <property type="entry name" value="EthD_dom"/>
</dbReference>
<dbReference type="Proteomes" id="UP001438953">
    <property type="component" value="Unassembled WGS sequence"/>
</dbReference>
<reference evidence="2 3" key="2">
    <citation type="submission" date="2024-06" db="EMBL/GenBank/DDBJ databases">
        <title>Thioclava kandeliae sp. nov. from a rhizosphere soil sample of Kandelia candel in a mangrove.</title>
        <authorList>
            <person name="Mu T."/>
        </authorList>
    </citation>
    <scope>NUCLEOTIDE SEQUENCE [LARGE SCALE GENOMIC DNA]</scope>
    <source>
        <strain evidence="2 3">CPCC 100088</strain>
    </source>
</reference>
<organism evidence="2 3">
    <name type="scientific">Thioclava kandeliae</name>
    <dbReference type="NCBI Taxonomy" id="3070818"/>
    <lineage>
        <taxon>Bacteria</taxon>
        <taxon>Pseudomonadati</taxon>
        <taxon>Pseudomonadota</taxon>
        <taxon>Alphaproteobacteria</taxon>
        <taxon>Rhodobacterales</taxon>
        <taxon>Paracoccaceae</taxon>
        <taxon>Thioclava</taxon>
    </lineage>
</organism>
<evidence type="ECO:0000313" key="3">
    <source>
        <dbReference type="Proteomes" id="UP001438953"/>
    </source>
</evidence>
<dbReference type="SUPFAM" id="SSF54909">
    <property type="entry name" value="Dimeric alpha+beta barrel"/>
    <property type="match status" value="1"/>
</dbReference>
<evidence type="ECO:0000259" key="1">
    <source>
        <dbReference type="Pfam" id="PF07110"/>
    </source>
</evidence>
<dbReference type="Gene3D" id="3.30.70.100">
    <property type="match status" value="1"/>
</dbReference>
<sequence>MYSVAMIFRRKPGMSLEEFQAYYRDRHGPLMLEHITNRGLISYEHFPAASASAGARYVTEGDLEYDAISIYSFETEQQAEECWAIPEVMADSAKFIDFETMISLPLSRRAVFPKAN</sequence>
<feature type="domain" description="EthD" evidence="1">
    <location>
        <begin position="11"/>
        <end position="98"/>
    </location>
</feature>
<reference evidence="2 3" key="1">
    <citation type="submission" date="2024-01" db="EMBL/GenBank/DDBJ databases">
        <authorList>
            <person name="Deng Y."/>
            <person name="Su J."/>
        </authorList>
    </citation>
    <scope>NUCLEOTIDE SEQUENCE [LARGE SCALE GENOMIC DNA]</scope>
    <source>
        <strain evidence="2 3">CPCC 100088</strain>
    </source>
</reference>
<gene>
    <name evidence="2" type="ORF">VSX56_18430</name>
</gene>
<accession>A0ABV1SLH1</accession>
<comment type="caution">
    <text evidence="2">The sequence shown here is derived from an EMBL/GenBank/DDBJ whole genome shotgun (WGS) entry which is preliminary data.</text>
</comment>
<dbReference type="Pfam" id="PF07110">
    <property type="entry name" value="EthD"/>
    <property type="match status" value="1"/>
</dbReference>
<evidence type="ECO:0000313" key="2">
    <source>
        <dbReference type="EMBL" id="MER5173740.1"/>
    </source>
</evidence>
<keyword evidence="3" id="KW-1185">Reference proteome</keyword>
<dbReference type="InterPro" id="IPR011008">
    <property type="entry name" value="Dimeric_a/b-barrel"/>
</dbReference>
<protein>
    <submittedName>
        <fullName evidence="2">EthD domain-containing protein</fullName>
    </submittedName>
</protein>
<name>A0ABV1SLH1_9RHOB</name>